<reference evidence="5 6" key="1">
    <citation type="submission" date="2017-10" db="EMBL/GenBank/DDBJ databases">
        <title>Comparative genomics in systemic dimorphic fungi from Ajellomycetaceae.</title>
        <authorList>
            <person name="Munoz J.F."/>
            <person name="Mcewen J.G."/>
            <person name="Clay O.K."/>
            <person name="Cuomo C.A."/>
        </authorList>
    </citation>
    <scope>NUCLEOTIDE SEQUENCE [LARGE SCALE GENOMIC DNA]</scope>
    <source>
        <strain evidence="5 6">UAMH5409</strain>
    </source>
</reference>
<evidence type="ECO:0000313" key="5">
    <source>
        <dbReference type="EMBL" id="PGH18378.1"/>
    </source>
</evidence>
<dbReference type="OrthoDB" id="5985073at2759"/>
<dbReference type="Proteomes" id="UP000223968">
    <property type="component" value="Unassembled WGS sequence"/>
</dbReference>
<dbReference type="PANTHER" id="PTHR34997">
    <property type="entry name" value="AM15"/>
    <property type="match status" value="1"/>
</dbReference>
<keyword evidence="1" id="KW-0147">Chitin-binding</keyword>
<dbReference type="PROSITE" id="PS51782">
    <property type="entry name" value="LYSM"/>
    <property type="match status" value="1"/>
</dbReference>
<gene>
    <name evidence="5" type="ORF">AJ79_00445</name>
</gene>
<dbReference type="CDD" id="cd00118">
    <property type="entry name" value="LysM"/>
    <property type="match status" value="1"/>
</dbReference>
<keyword evidence="6" id="KW-1185">Reference proteome</keyword>
<dbReference type="Pfam" id="PF01476">
    <property type="entry name" value="LysM"/>
    <property type="match status" value="1"/>
</dbReference>
<dbReference type="PANTHER" id="PTHR34997:SF1">
    <property type="entry name" value="PEPTIDOGLYCAN-BINDING LYSIN DOMAIN"/>
    <property type="match status" value="1"/>
</dbReference>
<dbReference type="InterPro" id="IPR018392">
    <property type="entry name" value="LysM"/>
</dbReference>
<name>A0A2B7YBV0_9EURO</name>
<dbReference type="InterPro" id="IPR052210">
    <property type="entry name" value="LysM1-like"/>
</dbReference>
<evidence type="ECO:0000256" key="1">
    <source>
        <dbReference type="ARBA" id="ARBA00022669"/>
    </source>
</evidence>
<comment type="caution">
    <text evidence="5">The sequence shown here is derived from an EMBL/GenBank/DDBJ whole genome shotgun (WGS) entry which is preliminary data.</text>
</comment>
<accession>A0A2B7YBV0</accession>
<organism evidence="5 6">
    <name type="scientific">Helicocarpus griseus UAMH5409</name>
    <dbReference type="NCBI Taxonomy" id="1447875"/>
    <lineage>
        <taxon>Eukaryota</taxon>
        <taxon>Fungi</taxon>
        <taxon>Dikarya</taxon>
        <taxon>Ascomycota</taxon>
        <taxon>Pezizomycotina</taxon>
        <taxon>Eurotiomycetes</taxon>
        <taxon>Eurotiomycetidae</taxon>
        <taxon>Onygenales</taxon>
        <taxon>Ajellomycetaceae</taxon>
        <taxon>Helicocarpus</taxon>
    </lineage>
</organism>
<evidence type="ECO:0000313" key="6">
    <source>
        <dbReference type="Proteomes" id="UP000223968"/>
    </source>
</evidence>
<dbReference type="Gene3D" id="3.10.350.10">
    <property type="entry name" value="LysM domain"/>
    <property type="match status" value="2"/>
</dbReference>
<keyword evidence="2" id="KW-0843">Virulence</keyword>
<dbReference type="SUPFAM" id="SSF54106">
    <property type="entry name" value="LysM domain"/>
    <property type="match status" value="1"/>
</dbReference>
<dbReference type="InterPro" id="IPR036779">
    <property type="entry name" value="LysM_dom_sf"/>
</dbReference>
<feature type="domain" description="LysM" evidence="4">
    <location>
        <begin position="117"/>
        <end position="162"/>
    </location>
</feature>
<dbReference type="AlphaFoldDB" id="A0A2B7YBV0"/>
<protein>
    <recommendedName>
        <fullName evidence="4">LysM domain-containing protein</fullName>
    </recommendedName>
</protein>
<dbReference type="GO" id="GO:0008061">
    <property type="term" value="F:chitin binding"/>
    <property type="evidence" value="ECO:0007669"/>
    <property type="project" value="UniProtKB-KW"/>
</dbReference>
<dbReference type="STRING" id="1447875.A0A2B7YBV0"/>
<proteinExistence type="predicted"/>
<evidence type="ECO:0000256" key="2">
    <source>
        <dbReference type="ARBA" id="ARBA00023026"/>
    </source>
</evidence>
<evidence type="ECO:0000259" key="4">
    <source>
        <dbReference type="PROSITE" id="PS51782"/>
    </source>
</evidence>
<evidence type="ECO:0000256" key="3">
    <source>
        <dbReference type="SAM" id="MobiDB-lite"/>
    </source>
</evidence>
<dbReference type="EMBL" id="PDNB01000004">
    <property type="protein sequence ID" value="PGH18378.1"/>
    <property type="molecule type" value="Genomic_DNA"/>
</dbReference>
<sequence length="260" mass="28055">MANHGYGYDTATYLTDHFLYTYNLSCRKDSTFGRSCDEIFVSSLGSDPALSQNCSDCMLGVVQLQLNSPFGYQPEFAEDFQSITSSCGAGGYDFTSPTPYSISTNPTPAPEAPTCLKPYIVQPGDSCDAIALSQNVSTYSIIISGSLDFECTRLQAGASLCLPSPCTLYRMRHDETCESILARHNSLTEIDMINWNPNIDPLCSNLGPLAETLICVSPPGGDPVNVTPITEPPSTPTMDYNTPLPEPTNGKEESNLPCAK</sequence>
<feature type="region of interest" description="Disordered" evidence="3">
    <location>
        <begin position="229"/>
        <end position="260"/>
    </location>
</feature>